<feature type="compositionally biased region" description="Pro residues" evidence="1">
    <location>
        <begin position="183"/>
        <end position="194"/>
    </location>
</feature>
<proteinExistence type="predicted"/>
<feature type="region of interest" description="Disordered" evidence="1">
    <location>
        <begin position="1"/>
        <end position="102"/>
    </location>
</feature>
<protein>
    <submittedName>
        <fullName evidence="2">Uncharacterized protein</fullName>
    </submittedName>
</protein>
<dbReference type="Proteomes" id="UP000070700">
    <property type="component" value="Unassembled WGS sequence"/>
</dbReference>
<feature type="region of interest" description="Disordered" evidence="1">
    <location>
        <begin position="115"/>
        <end position="167"/>
    </location>
</feature>
<dbReference type="KEGG" id="psco:LY89DRAFT_707926"/>
<evidence type="ECO:0000313" key="3">
    <source>
        <dbReference type="Proteomes" id="UP000070700"/>
    </source>
</evidence>
<organism evidence="2 3">
    <name type="scientific">Mollisia scopiformis</name>
    <name type="common">Conifer needle endophyte fungus</name>
    <name type="synonym">Phialocephala scopiformis</name>
    <dbReference type="NCBI Taxonomy" id="149040"/>
    <lineage>
        <taxon>Eukaryota</taxon>
        <taxon>Fungi</taxon>
        <taxon>Dikarya</taxon>
        <taxon>Ascomycota</taxon>
        <taxon>Pezizomycotina</taxon>
        <taxon>Leotiomycetes</taxon>
        <taxon>Helotiales</taxon>
        <taxon>Mollisiaceae</taxon>
        <taxon>Mollisia</taxon>
    </lineage>
</organism>
<name>A0A194X6S1_MOLSC</name>
<dbReference type="RefSeq" id="XP_018070134.1">
    <property type="nucleotide sequence ID" value="XM_018217643.1"/>
</dbReference>
<accession>A0A194X6S1</accession>
<reference evidence="2 3" key="1">
    <citation type="submission" date="2015-10" db="EMBL/GenBank/DDBJ databases">
        <title>Full genome of DAOMC 229536 Phialocephala scopiformis, a fungal endophyte of spruce producing the potent anti-insectan compound rugulosin.</title>
        <authorList>
            <consortium name="DOE Joint Genome Institute"/>
            <person name="Walker A.K."/>
            <person name="Frasz S.L."/>
            <person name="Seifert K.A."/>
            <person name="Miller J.D."/>
            <person name="Mondo S.J."/>
            <person name="Labutti K."/>
            <person name="Lipzen A."/>
            <person name="Dockter R."/>
            <person name="Kennedy M."/>
            <person name="Grigoriev I.V."/>
            <person name="Spatafora J.W."/>
        </authorList>
    </citation>
    <scope>NUCLEOTIDE SEQUENCE [LARGE SCALE GENOMIC DNA]</scope>
    <source>
        <strain evidence="2 3">CBS 120377</strain>
    </source>
</reference>
<feature type="compositionally biased region" description="Polar residues" evidence="1">
    <location>
        <begin position="132"/>
        <end position="142"/>
    </location>
</feature>
<dbReference type="InParanoid" id="A0A194X6S1"/>
<gene>
    <name evidence="2" type="ORF">LY89DRAFT_707926</name>
</gene>
<sequence length="362" mass="40092">MAPPPVTPSPHRFVIKKEAPVRKSTLSQQSQPQQTPRPSTQQFNTTPRFNFSSTPRPTATQSLPRTTPSASRYLTPASKKHDAIDESSDDILGDIHDSIETDNHRLNYVNEFSDDGEEYQLEERTPKRRRLSVSSIISQDEPPNSDPELEHQEQHREPSSSLPILSSPPIAATKRLSTTAPKFLPPTPLPPSTPLPSTGTTTFLKPPRFRPPDPSEQAHPHADPLPEHFSPHRKGQKYVHGGLAAEVQGWLFNLETAVPVKSLSRTEEKSEWLVKIVVDEVSGSSRNGFTMVRGRQIHGGDREMVDTVAEARVLLAGEGQAMGLQRGERVEAGKRVGIKGPVWEVVVEGVKWGVGVEWKVLD</sequence>
<evidence type="ECO:0000256" key="1">
    <source>
        <dbReference type="SAM" id="MobiDB-lite"/>
    </source>
</evidence>
<feature type="compositionally biased region" description="Polar residues" evidence="1">
    <location>
        <begin position="43"/>
        <end position="72"/>
    </location>
</feature>
<dbReference type="AlphaFoldDB" id="A0A194X6S1"/>
<dbReference type="GeneID" id="28827369"/>
<keyword evidence="3" id="KW-1185">Reference proteome</keyword>
<feature type="compositionally biased region" description="Basic and acidic residues" evidence="1">
    <location>
        <begin position="210"/>
        <end position="230"/>
    </location>
</feature>
<dbReference type="STRING" id="149040.A0A194X6S1"/>
<feature type="compositionally biased region" description="Basic and acidic residues" evidence="1">
    <location>
        <begin position="148"/>
        <end position="158"/>
    </location>
</feature>
<feature type="compositionally biased region" description="Basic and acidic residues" evidence="1">
    <location>
        <begin position="93"/>
        <end position="102"/>
    </location>
</feature>
<dbReference type="EMBL" id="KQ947417">
    <property type="protein sequence ID" value="KUJ15779.1"/>
    <property type="molecule type" value="Genomic_DNA"/>
</dbReference>
<feature type="compositionally biased region" description="Low complexity" evidence="1">
    <location>
        <begin position="24"/>
        <end position="42"/>
    </location>
</feature>
<dbReference type="OrthoDB" id="5389296at2759"/>
<feature type="compositionally biased region" description="Low complexity" evidence="1">
    <location>
        <begin position="195"/>
        <end position="204"/>
    </location>
</feature>
<evidence type="ECO:0000313" key="2">
    <source>
        <dbReference type="EMBL" id="KUJ15779.1"/>
    </source>
</evidence>
<feature type="region of interest" description="Disordered" evidence="1">
    <location>
        <begin position="180"/>
        <end position="235"/>
    </location>
</feature>